<sequence>MNRIPRARYTKEVREEAVNLARAVGVSEASRRLSIPLKTLANWMRIANAGKLQEFGKHEPAASEVELELMRLKRELAEVKMERDLLKNLRPLLREGVAVKYQAMEGLRHQYPLPPMCRLLGVSTSGYYAWHGRKPSRRAQQEPRLEVEIRAAHRRTRETCGPERLQKDLAEHGVEVGLHRIRRLRKKLGLRCKQKRKFKATTDSKHDLPIAPNLLDQRFTADAPDRVWTGDLTYIATDEGWLYLAGLKDLYSGEIVGYAMGDRMTRHLVMQALFGAVSLRRPAPGLIQHTDRGSQYCSHEYRALVAQFGMRASMSRRGNCYDNAPIESFWGTLKNELIHHRRYATREQARREIAEYIDLFYNRQRRQARLGYLSPAAFMQRYLQRGAV</sequence>
<dbReference type="Pfam" id="PF13276">
    <property type="entry name" value="HTH_21"/>
    <property type="match status" value="1"/>
</dbReference>
<dbReference type="InterPro" id="IPR048020">
    <property type="entry name" value="Transpos_IS3"/>
</dbReference>
<dbReference type="GO" id="GO:0015074">
    <property type="term" value="P:DNA integration"/>
    <property type="evidence" value="ECO:0007669"/>
    <property type="project" value="InterPro"/>
</dbReference>
<evidence type="ECO:0000313" key="3">
    <source>
        <dbReference type="EMBL" id="MBK4737281.1"/>
    </source>
</evidence>
<dbReference type="InterPro" id="IPR050900">
    <property type="entry name" value="Transposase_IS3/IS150/IS904"/>
</dbReference>
<keyword evidence="1" id="KW-0175">Coiled coil</keyword>
<dbReference type="Proteomes" id="UP000622890">
    <property type="component" value="Unassembled WGS sequence"/>
</dbReference>
<dbReference type="Pfam" id="PF01527">
    <property type="entry name" value="HTH_Tnp_1"/>
    <property type="match status" value="1"/>
</dbReference>
<dbReference type="EMBL" id="JAEPBG010000011">
    <property type="protein sequence ID" value="MBK4737281.1"/>
    <property type="molecule type" value="Genomic_DNA"/>
</dbReference>
<dbReference type="GO" id="GO:0004803">
    <property type="term" value="F:transposase activity"/>
    <property type="evidence" value="ECO:0007669"/>
    <property type="project" value="InterPro"/>
</dbReference>
<dbReference type="InterPro" id="IPR009057">
    <property type="entry name" value="Homeodomain-like_sf"/>
</dbReference>
<dbReference type="PANTHER" id="PTHR46889">
    <property type="entry name" value="TRANSPOSASE INSF FOR INSERTION SEQUENCE IS3B-RELATED"/>
    <property type="match status" value="1"/>
</dbReference>
<keyword evidence="4" id="KW-1185">Reference proteome</keyword>
<dbReference type="Gene3D" id="3.30.420.10">
    <property type="entry name" value="Ribonuclease H-like superfamily/Ribonuclease H"/>
    <property type="match status" value="1"/>
</dbReference>
<dbReference type="GO" id="GO:0006313">
    <property type="term" value="P:DNA transposition"/>
    <property type="evidence" value="ECO:0007669"/>
    <property type="project" value="InterPro"/>
</dbReference>
<dbReference type="SUPFAM" id="SSF46689">
    <property type="entry name" value="Homeodomain-like"/>
    <property type="match status" value="1"/>
</dbReference>
<dbReference type="Pfam" id="PF13333">
    <property type="entry name" value="rve_2"/>
    <property type="match status" value="1"/>
</dbReference>
<dbReference type="AlphaFoldDB" id="A0A934SUZ0"/>
<proteinExistence type="predicted"/>
<dbReference type="PROSITE" id="PS50994">
    <property type="entry name" value="INTEGRASE"/>
    <property type="match status" value="1"/>
</dbReference>
<feature type="domain" description="Integrase catalytic" evidence="2">
    <location>
        <begin position="220"/>
        <end position="383"/>
    </location>
</feature>
<protein>
    <submittedName>
        <fullName evidence="3">IS3 family transposase</fullName>
    </submittedName>
</protein>
<dbReference type="InterPro" id="IPR001584">
    <property type="entry name" value="Integrase_cat-core"/>
</dbReference>
<dbReference type="PANTHER" id="PTHR46889:SF4">
    <property type="entry name" value="TRANSPOSASE INSO FOR INSERTION SEQUENCE ELEMENT IS911B-RELATED"/>
    <property type="match status" value="1"/>
</dbReference>
<dbReference type="InterPro" id="IPR002514">
    <property type="entry name" value="Transposase_8"/>
</dbReference>
<dbReference type="SUPFAM" id="SSF53098">
    <property type="entry name" value="Ribonuclease H-like"/>
    <property type="match status" value="1"/>
</dbReference>
<reference evidence="3" key="1">
    <citation type="submission" date="2021-01" db="EMBL/GenBank/DDBJ databases">
        <title>Genome sequence of strain Noviherbaspirillum sp. DKR-6.</title>
        <authorList>
            <person name="Chaudhary D.K."/>
        </authorList>
    </citation>
    <scope>NUCLEOTIDE SEQUENCE</scope>
    <source>
        <strain evidence="3">DKR-6</strain>
    </source>
</reference>
<name>A0A934SUZ0_9BURK</name>
<evidence type="ECO:0000313" key="4">
    <source>
        <dbReference type="Proteomes" id="UP000622890"/>
    </source>
</evidence>
<dbReference type="NCBIfam" id="NF033516">
    <property type="entry name" value="transpos_IS3"/>
    <property type="match status" value="1"/>
</dbReference>
<gene>
    <name evidence="3" type="ORF">JJB74_21890</name>
</gene>
<dbReference type="InterPro" id="IPR036397">
    <property type="entry name" value="RNaseH_sf"/>
</dbReference>
<feature type="coiled-coil region" evidence="1">
    <location>
        <begin position="62"/>
        <end position="89"/>
    </location>
</feature>
<evidence type="ECO:0000259" key="2">
    <source>
        <dbReference type="PROSITE" id="PS50994"/>
    </source>
</evidence>
<dbReference type="InterPro" id="IPR025948">
    <property type="entry name" value="HTH-like_dom"/>
</dbReference>
<dbReference type="Pfam" id="PF00665">
    <property type="entry name" value="rve"/>
    <property type="match status" value="1"/>
</dbReference>
<organism evidence="3 4">
    <name type="scientific">Noviherbaspirillum pedocola</name>
    <dbReference type="NCBI Taxonomy" id="2801341"/>
    <lineage>
        <taxon>Bacteria</taxon>
        <taxon>Pseudomonadati</taxon>
        <taxon>Pseudomonadota</taxon>
        <taxon>Betaproteobacteria</taxon>
        <taxon>Burkholderiales</taxon>
        <taxon>Oxalobacteraceae</taxon>
        <taxon>Noviherbaspirillum</taxon>
    </lineage>
</organism>
<evidence type="ECO:0000256" key="1">
    <source>
        <dbReference type="SAM" id="Coils"/>
    </source>
</evidence>
<accession>A0A934SUZ0</accession>
<dbReference type="GO" id="GO:0003677">
    <property type="term" value="F:DNA binding"/>
    <property type="evidence" value="ECO:0007669"/>
    <property type="project" value="InterPro"/>
</dbReference>
<dbReference type="InterPro" id="IPR012337">
    <property type="entry name" value="RNaseH-like_sf"/>
</dbReference>
<dbReference type="RefSeq" id="WP_200595447.1">
    <property type="nucleotide sequence ID" value="NZ_JAEPBG010000011.1"/>
</dbReference>
<comment type="caution">
    <text evidence="3">The sequence shown here is derived from an EMBL/GenBank/DDBJ whole genome shotgun (WGS) entry which is preliminary data.</text>
</comment>